<dbReference type="PIRSF" id="PIRSF006336">
    <property type="entry name" value="B-gal"/>
    <property type="match status" value="1"/>
</dbReference>
<comment type="similarity">
    <text evidence="2 8">Belongs to the glycosyl hydrolase 35 family.</text>
</comment>
<dbReference type="PROSITE" id="PS01182">
    <property type="entry name" value="GLYCOSYL_HYDROL_F35"/>
    <property type="match status" value="1"/>
</dbReference>
<dbReference type="GO" id="GO:0005975">
    <property type="term" value="P:carbohydrate metabolic process"/>
    <property type="evidence" value="ECO:0007669"/>
    <property type="project" value="InterPro"/>
</dbReference>
<dbReference type="Gene3D" id="3.20.20.80">
    <property type="entry name" value="Glycosidases"/>
    <property type="match status" value="1"/>
</dbReference>
<feature type="active site" description="Proton donor" evidence="6">
    <location>
        <position position="194"/>
    </location>
</feature>
<evidence type="ECO:0000256" key="6">
    <source>
        <dbReference type="PIRSR" id="PIRSR006336-1"/>
    </source>
</evidence>
<evidence type="ECO:0000256" key="1">
    <source>
        <dbReference type="ARBA" id="ARBA00001412"/>
    </source>
</evidence>
<evidence type="ECO:0000259" key="11">
    <source>
        <dbReference type="Pfam" id="PF01301"/>
    </source>
</evidence>
<dbReference type="PROSITE" id="PS51257">
    <property type="entry name" value="PROKAR_LIPOPROTEIN"/>
    <property type="match status" value="1"/>
</dbReference>
<comment type="caution">
    <text evidence="14">The sequence shown here is derived from an EMBL/GenBank/DDBJ whole genome shotgun (WGS) entry which is preliminary data.</text>
</comment>
<dbReference type="InterPro" id="IPR026283">
    <property type="entry name" value="B-gal_1-like"/>
</dbReference>
<evidence type="ECO:0000256" key="7">
    <source>
        <dbReference type="RuleBase" id="RU000675"/>
    </source>
</evidence>
<evidence type="ECO:0000256" key="9">
    <source>
        <dbReference type="SAM" id="MobiDB-lite"/>
    </source>
</evidence>
<evidence type="ECO:0000256" key="8">
    <source>
        <dbReference type="RuleBase" id="RU003679"/>
    </source>
</evidence>
<dbReference type="InterPro" id="IPR048913">
    <property type="entry name" value="BetaGal_gal-bd"/>
</dbReference>
<evidence type="ECO:0000259" key="12">
    <source>
        <dbReference type="Pfam" id="PF21317"/>
    </source>
</evidence>
<proteinExistence type="inferred from homology"/>
<evidence type="ECO:0000256" key="5">
    <source>
        <dbReference type="ARBA" id="ARBA00023295"/>
    </source>
</evidence>
<dbReference type="Pfam" id="PF21317">
    <property type="entry name" value="BetaGal_ABD_1"/>
    <property type="match status" value="1"/>
</dbReference>
<dbReference type="GO" id="GO:0004565">
    <property type="term" value="F:beta-galactosidase activity"/>
    <property type="evidence" value="ECO:0007669"/>
    <property type="project" value="UniProtKB-EC"/>
</dbReference>
<dbReference type="Gene3D" id="2.60.120.260">
    <property type="entry name" value="Galactose-binding domain-like"/>
    <property type="match status" value="3"/>
</dbReference>
<dbReference type="InterPro" id="IPR031330">
    <property type="entry name" value="Gly_Hdrlase_35_cat"/>
</dbReference>
<comment type="catalytic activity">
    <reaction evidence="1 7">
        <text>Hydrolysis of terminal non-reducing beta-D-galactose residues in beta-D-galactosides.</text>
        <dbReference type="EC" id="3.2.1.23"/>
    </reaction>
</comment>
<feature type="domain" description="Beta-galactosidase galactose-binding" evidence="13">
    <location>
        <begin position="628"/>
        <end position="695"/>
    </location>
</feature>
<dbReference type="Pfam" id="PF21467">
    <property type="entry name" value="BetaGal_gal-bd"/>
    <property type="match status" value="1"/>
</dbReference>
<dbReference type="InterPro" id="IPR008979">
    <property type="entry name" value="Galactose-bd-like_sf"/>
</dbReference>
<evidence type="ECO:0000313" key="14">
    <source>
        <dbReference type="EMBL" id="CAK0742132.1"/>
    </source>
</evidence>
<dbReference type="InterPro" id="IPR048912">
    <property type="entry name" value="BetaGal1-like_ABD1"/>
</dbReference>
<dbReference type="PRINTS" id="PR00742">
    <property type="entry name" value="GLHYDRLASE35"/>
</dbReference>
<dbReference type="Pfam" id="PF01301">
    <property type="entry name" value="Glyco_hydro_35"/>
    <property type="match status" value="1"/>
</dbReference>
<feature type="region of interest" description="Disordered" evidence="9">
    <location>
        <begin position="550"/>
        <end position="606"/>
    </location>
</feature>
<feature type="domain" description="Glycoside hydrolase 35 catalytic" evidence="11">
    <location>
        <begin position="41"/>
        <end position="356"/>
    </location>
</feature>
<reference evidence="14 15" key="1">
    <citation type="submission" date="2023-10" db="EMBL/GenBank/DDBJ databases">
        <authorList>
            <person name="Maclean D."/>
            <person name="Macfadyen A."/>
        </authorList>
    </citation>
    <scope>NUCLEOTIDE SEQUENCE [LARGE SCALE GENOMIC DNA]</scope>
</reference>
<dbReference type="EC" id="3.2.1.23" evidence="3 7"/>
<feature type="signal peptide" evidence="10">
    <location>
        <begin position="1"/>
        <end position="24"/>
    </location>
</feature>
<feature type="domain" description="Beta-galactosidase 1-like first all-beta" evidence="12">
    <location>
        <begin position="423"/>
        <end position="539"/>
    </location>
</feature>
<evidence type="ECO:0000256" key="3">
    <source>
        <dbReference type="ARBA" id="ARBA00012756"/>
    </source>
</evidence>
<name>A0AAV1HWG6_9CHLO</name>
<dbReference type="SUPFAM" id="SSF49785">
    <property type="entry name" value="Galactose-binding domain-like"/>
    <property type="match status" value="1"/>
</dbReference>
<feature type="active site" description="Nucleophile" evidence="6">
    <location>
        <position position="275"/>
    </location>
</feature>
<keyword evidence="15" id="KW-1185">Reference proteome</keyword>
<accession>A0AAV1HWG6</accession>
<keyword evidence="4 7" id="KW-0378">Hydrolase</keyword>
<evidence type="ECO:0000256" key="2">
    <source>
        <dbReference type="ARBA" id="ARBA00009809"/>
    </source>
</evidence>
<dbReference type="InterPro" id="IPR017853">
    <property type="entry name" value="GH"/>
</dbReference>
<dbReference type="AlphaFoldDB" id="A0AAV1HWG6"/>
<evidence type="ECO:0000259" key="13">
    <source>
        <dbReference type="Pfam" id="PF21467"/>
    </source>
</evidence>
<dbReference type="Proteomes" id="UP001314263">
    <property type="component" value="Unassembled WGS sequence"/>
</dbReference>
<protein>
    <recommendedName>
        <fullName evidence="3 7">Beta-galactosidase</fullName>
        <ecNumber evidence="3 7">3.2.1.23</ecNumber>
    </recommendedName>
</protein>
<dbReference type="InterPro" id="IPR001944">
    <property type="entry name" value="Glycoside_Hdrlase_35"/>
</dbReference>
<dbReference type="EMBL" id="CAUYUE010000002">
    <property type="protein sequence ID" value="CAK0742132.1"/>
    <property type="molecule type" value="Genomic_DNA"/>
</dbReference>
<sequence>MAWRWRTALTSVVVLLACLHSSCAAVLSKAKEREFVILNNTFIKDGQKLQVISGSFHYYRIPPPYWEDRLHRAKALGLNTIQTYVPWNLHEPSPGVYNWEGAADLTGYLDVAARLGLNVLLRAGPYICGEWDFGGLPWWLAYPAVHGGGKLHLRSTDSKYLDLVDQWWSVLLPRIAPYLYQNGGPILMVQVENEYGYCGSDAGYIKHLVRAARRILGDSVVLYTTDPPSLAANGSLPGDEVYTVVDFGPAADPKDSFKAQAALNPPGQSPPFCSEFYTGWITHFGEKMANTSAEELSSALAAVLHYGNGTGSVNLYMAHGGSNWGFWAGSGGENGQFLPQLTSYDYDAPISEAGASGQPGIGGPNKFQLIQDVISKHTGNPLPEVPAPLPAASYGRISFNESGSLLSALPSLYPGDGIPAFKPAYMESYGQPHGIIVYRKELPVGALIGGGTLDFGQPVHDYAQVLLDGKVVAALERSCPRQVQLPEVLVFFSQVTVLDIVVDAMGRQSGGCEWDVKGLVYPNVQLNGEVLYNWRVFPLHLDEPPVAALQQRQAHGASLDAAETRQLKGPSHSGASQPGPAVGSSDGLQQVRAGAEGTSPQRQVQAGARPGKAACIAWPEDGGLRKGPVVYRGHFSVEERVSKRTGYPADTFLDLSGWGKGLVWVNGFNLGWYWPLLGPQMTMYVPGPLLKVSGNEVVLLEFAQEASDVSAHLREAPDFSGPRPSTGQNASA</sequence>
<feature type="chain" id="PRO_5043538951" description="Beta-galactosidase" evidence="10">
    <location>
        <begin position="25"/>
        <end position="732"/>
    </location>
</feature>
<keyword evidence="10" id="KW-0732">Signal</keyword>
<evidence type="ECO:0000313" key="15">
    <source>
        <dbReference type="Proteomes" id="UP001314263"/>
    </source>
</evidence>
<dbReference type="InterPro" id="IPR019801">
    <property type="entry name" value="Glyco_hydro_35_CS"/>
</dbReference>
<organism evidence="14 15">
    <name type="scientific">Coccomyxa viridis</name>
    <dbReference type="NCBI Taxonomy" id="1274662"/>
    <lineage>
        <taxon>Eukaryota</taxon>
        <taxon>Viridiplantae</taxon>
        <taxon>Chlorophyta</taxon>
        <taxon>core chlorophytes</taxon>
        <taxon>Trebouxiophyceae</taxon>
        <taxon>Trebouxiophyceae incertae sedis</taxon>
        <taxon>Coccomyxaceae</taxon>
        <taxon>Coccomyxa</taxon>
    </lineage>
</organism>
<keyword evidence="5 7" id="KW-0326">Glycosidase</keyword>
<evidence type="ECO:0000256" key="4">
    <source>
        <dbReference type="ARBA" id="ARBA00022801"/>
    </source>
</evidence>
<gene>
    <name evidence="14" type="ORF">CVIRNUC_001374</name>
</gene>
<dbReference type="PANTHER" id="PTHR23421">
    <property type="entry name" value="BETA-GALACTOSIDASE RELATED"/>
    <property type="match status" value="1"/>
</dbReference>
<dbReference type="FunFam" id="3.20.20.80:FF:000115">
    <property type="entry name" value="Beta-galactosidase"/>
    <property type="match status" value="1"/>
</dbReference>
<evidence type="ECO:0000256" key="10">
    <source>
        <dbReference type="SAM" id="SignalP"/>
    </source>
</evidence>
<dbReference type="SUPFAM" id="SSF51445">
    <property type="entry name" value="(Trans)glycosidases"/>
    <property type="match status" value="1"/>
</dbReference>